<feature type="transmembrane region" description="Helical" evidence="6">
    <location>
        <begin position="453"/>
        <end position="472"/>
    </location>
</feature>
<dbReference type="GO" id="GO:0005886">
    <property type="term" value="C:plasma membrane"/>
    <property type="evidence" value="ECO:0007669"/>
    <property type="project" value="TreeGrafter"/>
</dbReference>
<feature type="transmembrane region" description="Helical" evidence="6">
    <location>
        <begin position="282"/>
        <end position="304"/>
    </location>
</feature>
<name>A0A6A6HRL2_9PLEO</name>
<feature type="transmembrane region" description="Helical" evidence="6">
    <location>
        <begin position="181"/>
        <end position="205"/>
    </location>
</feature>
<dbReference type="Gene3D" id="1.20.1250.20">
    <property type="entry name" value="MFS general substrate transporter like domains"/>
    <property type="match status" value="1"/>
</dbReference>
<organism evidence="8 9">
    <name type="scientific">Trematosphaeria pertusa</name>
    <dbReference type="NCBI Taxonomy" id="390896"/>
    <lineage>
        <taxon>Eukaryota</taxon>
        <taxon>Fungi</taxon>
        <taxon>Dikarya</taxon>
        <taxon>Ascomycota</taxon>
        <taxon>Pezizomycotina</taxon>
        <taxon>Dothideomycetes</taxon>
        <taxon>Pleosporomycetidae</taxon>
        <taxon>Pleosporales</taxon>
        <taxon>Massarineae</taxon>
        <taxon>Trematosphaeriaceae</taxon>
        <taxon>Trematosphaeria</taxon>
    </lineage>
</organism>
<feature type="transmembrane region" description="Helical" evidence="6">
    <location>
        <begin position="545"/>
        <end position="565"/>
    </location>
</feature>
<dbReference type="OrthoDB" id="4139357at2759"/>
<evidence type="ECO:0000313" key="9">
    <source>
        <dbReference type="Proteomes" id="UP000800094"/>
    </source>
</evidence>
<dbReference type="InterPro" id="IPR005829">
    <property type="entry name" value="Sugar_transporter_CS"/>
</dbReference>
<dbReference type="PROSITE" id="PS00216">
    <property type="entry name" value="SUGAR_TRANSPORT_1"/>
    <property type="match status" value="1"/>
</dbReference>
<dbReference type="GO" id="GO:0022857">
    <property type="term" value="F:transmembrane transporter activity"/>
    <property type="evidence" value="ECO:0007669"/>
    <property type="project" value="InterPro"/>
</dbReference>
<dbReference type="GeneID" id="54589399"/>
<evidence type="ECO:0000256" key="3">
    <source>
        <dbReference type="ARBA" id="ARBA00022692"/>
    </source>
</evidence>
<evidence type="ECO:0000256" key="4">
    <source>
        <dbReference type="ARBA" id="ARBA00022989"/>
    </source>
</evidence>
<evidence type="ECO:0000256" key="1">
    <source>
        <dbReference type="ARBA" id="ARBA00004141"/>
    </source>
</evidence>
<feature type="transmembrane region" description="Helical" evidence="6">
    <location>
        <begin position="211"/>
        <end position="231"/>
    </location>
</feature>
<evidence type="ECO:0000313" key="8">
    <source>
        <dbReference type="EMBL" id="KAF2240637.1"/>
    </source>
</evidence>
<dbReference type="InterPro" id="IPR010573">
    <property type="entry name" value="MFS_Str1/Tri12-like"/>
</dbReference>
<feature type="transmembrane region" description="Helical" evidence="6">
    <location>
        <begin position="65"/>
        <end position="84"/>
    </location>
</feature>
<dbReference type="Pfam" id="PF06609">
    <property type="entry name" value="TRI12"/>
    <property type="match status" value="1"/>
</dbReference>
<dbReference type="SUPFAM" id="SSF103473">
    <property type="entry name" value="MFS general substrate transporter"/>
    <property type="match status" value="1"/>
</dbReference>
<feature type="domain" description="Major facilitator superfamily (MFS) profile" evidence="7">
    <location>
        <begin position="57"/>
        <end position="524"/>
    </location>
</feature>
<sequence>MANMDNDKTSISHVDAIESAPESDHSVHLKHVDSANEEIVQHLQTTGEEVGMTWRSTMAAISMGMCYNAYLFTLLIPPAILSYINADLGPDPRYTWITISWNLGGAMFVTIGGRLSDIFGRRYFFLAGASTLIIGSIISATGQSIEQMIAGGAIFGAGSGFLEMSFGAVQEIVPNRYRHVTIGLFDASSVIAQIMPLVTWVIIKYTFNWRIAYYCMIGFQAINLILLWFFYNPPSFREKQAEHGKSRSQLLREFDWVGLFLFVAGCTLFIVGVSWGGSLYPWTSATTLGPLIVGFMTLVGLGFYERYAPLKEPLFPPRLFRATRHFTVPMFVMAIGGMQYYSNATLWNRLSQLLYATDEISKGLYAEVLPLGSVIGGFVVAFSKKIGHQRWQVTGAVALQTACVGALATATIDNPVKSIILTFLVSLTTSINLLNGMVLVGFGIVYQEDIGTAAGLAGTSRLLAGAVATAIFSNVTNNKYAQALPAAVRANVETFNLPAATLAKLTAAAKAGTAAAYKAVPGITPAIQAAAALGNKQAYLTGAHLAYQVALAFGLCGVIAAFFIPSVDSRKYTKRTVAVQQQDRKALEEKKMAGAA</sequence>
<evidence type="ECO:0000256" key="5">
    <source>
        <dbReference type="ARBA" id="ARBA00023136"/>
    </source>
</evidence>
<keyword evidence="5 6" id="KW-0472">Membrane</keyword>
<proteinExistence type="predicted"/>
<feature type="transmembrane region" description="Helical" evidence="6">
    <location>
        <begin position="325"/>
        <end position="342"/>
    </location>
</feature>
<accession>A0A6A6HRL2</accession>
<evidence type="ECO:0000256" key="2">
    <source>
        <dbReference type="ARBA" id="ARBA00022448"/>
    </source>
</evidence>
<feature type="transmembrane region" description="Helical" evidence="6">
    <location>
        <begin position="148"/>
        <end position="169"/>
    </location>
</feature>
<dbReference type="RefSeq" id="XP_033675641.1">
    <property type="nucleotide sequence ID" value="XM_033836069.1"/>
</dbReference>
<comment type="subcellular location">
    <subcellularLocation>
        <location evidence="1">Membrane</location>
        <topology evidence="1">Multi-pass membrane protein</topology>
    </subcellularLocation>
</comment>
<dbReference type="PANTHER" id="PTHR23501">
    <property type="entry name" value="MAJOR FACILITATOR SUPERFAMILY"/>
    <property type="match status" value="1"/>
</dbReference>
<keyword evidence="2" id="KW-0813">Transport</keyword>
<feature type="transmembrane region" description="Helical" evidence="6">
    <location>
        <begin position="123"/>
        <end position="142"/>
    </location>
</feature>
<evidence type="ECO:0000259" key="7">
    <source>
        <dbReference type="PROSITE" id="PS50850"/>
    </source>
</evidence>
<feature type="transmembrane region" description="Helical" evidence="6">
    <location>
        <begin position="362"/>
        <end position="381"/>
    </location>
</feature>
<dbReference type="EMBL" id="ML987216">
    <property type="protein sequence ID" value="KAF2240637.1"/>
    <property type="molecule type" value="Genomic_DNA"/>
</dbReference>
<dbReference type="PROSITE" id="PS50850">
    <property type="entry name" value="MFS"/>
    <property type="match status" value="1"/>
</dbReference>
<dbReference type="PANTHER" id="PTHR23501:SF109">
    <property type="entry name" value="MAJOR FACILITATOR SUPERFAMILY (MFS) PROFILE DOMAIN-CONTAINING PROTEIN-RELATED"/>
    <property type="match status" value="1"/>
</dbReference>
<feature type="transmembrane region" description="Helical" evidence="6">
    <location>
        <begin position="96"/>
        <end position="116"/>
    </location>
</feature>
<feature type="transmembrane region" description="Helical" evidence="6">
    <location>
        <begin position="256"/>
        <end position="276"/>
    </location>
</feature>
<keyword evidence="3 6" id="KW-0812">Transmembrane</keyword>
<evidence type="ECO:0000256" key="6">
    <source>
        <dbReference type="SAM" id="Phobius"/>
    </source>
</evidence>
<protein>
    <submittedName>
        <fullName evidence="8">MFS general substrate transporter</fullName>
    </submittedName>
</protein>
<feature type="transmembrane region" description="Helical" evidence="6">
    <location>
        <begin position="393"/>
        <end position="412"/>
    </location>
</feature>
<reference evidence="8" key="1">
    <citation type="journal article" date="2020" name="Stud. Mycol.">
        <title>101 Dothideomycetes genomes: a test case for predicting lifestyles and emergence of pathogens.</title>
        <authorList>
            <person name="Haridas S."/>
            <person name="Albert R."/>
            <person name="Binder M."/>
            <person name="Bloem J."/>
            <person name="Labutti K."/>
            <person name="Salamov A."/>
            <person name="Andreopoulos B."/>
            <person name="Baker S."/>
            <person name="Barry K."/>
            <person name="Bills G."/>
            <person name="Bluhm B."/>
            <person name="Cannon C."/>
            <person name="Castanera R."/>
            <person name="Culley D."/>
            <person name="Daum C."/>
            <person name="Ezra D."/>
            <person name="Gonzalez J."/>
            <person name="Henrissat B."/>
            <person name="Kuo A."/>
            <person name="Liang C."/>
            <person name="Lipzen A."/>
            <person name="Lutzoni F."/>
            <person name="Magnuson J."/>
            <person name="Mondo S."/>
            <person name="Nolan M."/>
            <person name="Ohm R."/>
            <person name="Pangilinan J."/>
            <person name="Park H.-J."/>
            <person name="Ramirez L."/>
            <person name="Alfaro M."/>
            <person name="Sun H."/>
            <person name="Tritt A."/>
            <person name="Yoshinaga Y."/>
            <person name="Zwiers L.-H."/>
            <person name="Turgeon B."/>
            <person name="Goodwin S."/>
            <person name="Spatafora J."/>
            <person name="Crous P."/>
            <person name="Grigoriev I."/>
        </authorList>
    </citation>
    <scope>NUCLEOTIDE SEQUENCE</scope>
    <source>
        <strain evidence="8">CBS 122368</strain>
    </source>
</reference>
<dbReference type="InterPro" id="IPR036259">
    <property type="entry name" value="MFS_trans_sf"/>
</dbReference>
<dbReference type="InterPro" id="IPR020846">
    <property type="entry name" value="MFS_dom"/>
</dbReference>
<keyword evidence="9" id="KW-1185">Reference proteome</keyword>
<dbReference type="AlphaFoldDB" id="A0A6A6HRL2"/>
<gene>
    <name evidence="8" type="ORF">BU26DRAFT_611505</name>
</gene>
<dbReference type="Proteomes" id="UP000800094">
    <property type="component" value="Unassembled WGS sequence"/>
</dbReference>
<keyword evidence="4 6" id="KW-1133">Transmembrane helix</keyword>
<feature type="transmembrane region" description="Helical" evidence="6">
    <location>
        <begin position="418"/>
        <end position="446"/>
    </location>
</feature>